<dbReference type="EMBL" id="LR031521">
    <property type="protein sequence ID" value="VDC38603.1"/>
    <property type="molecule type" value="Genomic_DNA"/>
</dbReference>
<evidence type="ECO:0000313" key="1">
    <source>
        <dbReference type="EMBL" id="VDC38603.1"/>
    </source>
</evidence>
<protein>
    <submittedName>
        <fullName evidence="1">Uncharacterized protein</fullName>
    </submittedName>
</protein>
<name>A0ABD7USJ5_STRPY</name>
<organism evidence="1 2">
    <name type="scientific">Streptococcus pyogenes</name>
    <dbReference type="NCBI Taxonomy" id="1314"/>
    <lineage>
        <taxon>Bacteria</taxon>
        <taxon>Bacillati</taxon>
        <taxon>Bacillota</taxon>
        <taxon>Bacilli</taxon>
        <taxon>Lactobacillales</taxon>
        <taxon>Streptococcaceae</taxon>
        <taxon>Streptococcus</taxon>
    </lineage>
</organism>
<sequence length="39" mass="4565">MWLNNQILLTKNELMINIKLVLVKTFRRVSGGEKATFFP</sequence>
<reference evidence="1 2" key="1">
    <citation type="submission" date="2018-10" db="EMBL/GenBank/DDBJ databases">
        <authorList>
            <person name="Rosinski-Chupin I."/>
        </authorList>
    </citation>
    <scope>NUCLEOTIDE SEQUENCE [LARGE SCALE GENOMIC DNA]</scope>
    <source>
        <strain evidence="1 2">S119</strain>
    </source>
</reference>
<dbReference type="AlphaFoldDB" id="A0ABD7USJ5"/>
<proteinExistence type="predicted"/>
<accession>A0ABD7USJ5</accession>
<evidence type="ECO:0000313" key="2">
    <source>
        <dbReference type="Proteomes" id="UP000274496"/>
    </source>
</evidence>
<gene>
    <name evidence="1" type="ORF">SP119_0325</name>
</gene>
<dbReference type="Proteomes" id="UP000274496">
    <property type="component" value="Chromosome"/>
</dbReference>